<accession>A0A3N2R7J7</accession>
<evidence type="ECO:0000259" key="2">
    <source>
        <dbReference type="PROSITE" id="PS51186"/>
    </source>
</evidence>
<dbReference type="Gene3D" id="3.40.630.30">
    <property type="match status" value="1"/>
</dbReference>
<proteinExistence type="predicted"/>
<protein>
    <submittedName>
        <fullName evidence="3">GNAT family N-acetyltransferase</fullName>
    </submittedName>
</protein>
<dbReference type="InterPro" id="IPR000182">
    <property type="entry name" value="GNAT_dom"/>
</dbReference>
<keyword evidence="4" id="KW-1185">Reference proteome</keyword>
<feature type="domain" description="N-acetyltransferase" evidence="2">
    <location>
        <begin position="4"/>
        <end position="162"/>
    </location>
</feature>
<comment type="caution">
    <text evidence="3">The sequence shown here is derived from an EMBL/GenBank/DDBJ whole genome shotgun (WGS) entry which is preliminary data.</text>
</comment>
<dbReference type="PANTHER" id="PTHR13947:SF37">
    <property type="entry name" value="LD18367P"/>
    <property type="match status" value="1"/>
</dbReference>
<dbReference type="PANTHER" id="PTHR13947">
    <property type="entry name" value="GNAT FAMILY N-ACETYLTRANSFERASE"/>
    <property type="match status" value="1"/>
</dbReference>
<dbReference type="GO" id="GO:0008080">
    <property type="term" value="F:N-acetyltransferase activity"/>
    <property type="evidence" value="ECO:0007669"/>
    <property type="project" value="InterPro"/>
</dbReference>
<name>A0A3N2R7J7_9RHOB</name>
<sequence length="162" mass="18618">MEEIIIRPFEETDAEWIVERHATLYAEAEGFDGSFGPLVAGLVADYIDHADPVRERAWIAEQDGRRIGSIFCCHGKARDTAKLRLFLIVPEARGQGLGHRLLDQCMSFAREAGYRRMELWTHESHRAACALYQKFGWRLTEARPVRSFGVDLIEQAWEIELQ</sequence>
<dbReference type="Proteomes" id="UP000268016">
    <property type="component" value="Unassembled WGS sequence"/>
</dbReference>
<dbReference type="PROSITE" id="PS51186">
    <property type="entry name" value="GNAT"/>
    <property type="match status" value="1"/>
</dbReference>
<evidence type="ECO:0000313" key="3">
    <source>
        <dbReference type="EMBL" id="ROU03449.1"/>
    </source>
</evidence>
<dbReference type="Pfam" id="PF00583">
    <property type="entry name" value="Acetyltransf_1"/>
    <property type="match status" value="1"/>
</dbReference>
<dbReference type="SUPFAM" id="SSF55729">
    <property type="entry name" value="Acyl-CoA N-acyltransferases (Nat)"/>
    <property type="match status" value="1"/>
</dbReference>
<reference evidence="3 4" key="1">
    <citation type="submission" date="2018-10" db="EMBL/GenBank/DDBJ databases">
        <title>Histidinibacterium lentulum gen. nov., sp. nov., a marine bacterium from the culture broth of Picochlorum sp. 122.</title>
        <authorList>
            <person name="Wang G."/>
        </authorList>
    </citation>
    <scope>NUCLEOTIDE SEQUENCE [LARGE SCALE GENOMIC DNA]</scope>
    <source>
        <strain evidence="3 4">B17</strain>
    </source>
</reference>
<dbReference type="AlphaFoldDB" id="A0A3N2R7J7"/>
<evidence type="ECO:0000313" key="4">
    <source>
        <dbReference type="Proteomes" id="UP000268016"/>
    </source>
</evidence>
<evidence type="ECO:0000256" key="1">
    <source>
        <dbReference type="ARBA" id="ARBA00022679"/>
    </source>
</evidence>
<gene>
    <name evidence="3" type="ORF">EAT49_03870</name>
</gene>
<dbReference type="EMBL" id="RDRB01000002">
    <property type="protein sequence ID" value="ROU03449.1"/>
    <property type="molecule type" value="Genomic_DNA"/>
</dbReference>
<dbReference type="InterPro" id="IPR050769">
    <property type="entry name" value="NAT_camello-type"/>
</dbReference>
<dbReference type="OrthoDB" id="273614at2"/>
<dbReference type="CDD" id="cd04301">
    <property type="entry name" value="NAT_SF"/>
    <property type="match status" value="1"/>
</dbReference>
<keyword evidence="1 3" id="KW-0808">Transferase</keyword>
<dbReference type="InterPro" id="IPR016181">
    <property type="entry name" value="Acyl_CoA_acyltransferase"/>
</dbReference>
<organism evidence="3 4">
    <name type="scientific">Histidinibacterium lentulum</name>
    <dbReference type="NCBI Taxonomy" id="2480588"/>
    <lineage>
        <taxon>Bacteria</taxon>
        <taxon>Pseudomonadati</taxon>
        <taxon>Pseudomonadota</taxon>
        <taxon>Alphaproteobacteria</taxon>
        <taxon>Rhodobacterales</taxon>
        <taxon>Paracoccaceae</taxon>
        <taxon>Histidinibacterium</taxon>
    </lineage>
</organism>